<keyword evidence="2" id="KW-1185">Reference proteome</keyword>
<comment type="caution">
    <text evidence="1">The sequence shown here is derived from an EMBL/GenBank/DDBJ whole genome shotgun (WGS) entry which is preliminary data.</text>
</comment>
<protein>
    <submittedName>
        <fullName evidence="1">Uncharacterized protein</fullName>
    </submittedName>
</protein>
<reference evidence="1 2" key="2">
    <citation type="journal article" date="2022" name="Mol. Ecol. Resour.">
        <title>The genomes of chicory, endive, great burdock and yacon provide insights into Asteraceae paleo-polyploidization history and plant inulin production.</title>
        <authorList>
            <person name="Fan W."/>
            <person name="Wang S."/>
            <person name="Wang H."/>
            <person name="Wang A."/>
            <person name="Jiang F."/>
            <person name="Liu H."/>
            <person name="Zhao H."/>
            <person name="Xu D."/>
            <person name="Zhang Y."/>
        </authorList>
    </citation>
    <scope>NUCLEOTIDE SEQUENCE [LARGE SCALE GENOMIC DNA]</scope>
    <source>
        <strain evidence="2">cv. Yunnan</strain>
        <tissue evidence="1">Leaves</tissue>
    </source>
</reference>
<gene>
    <name evidence="1" type="ORF">L1987_61188</name>
</gene>
<evidence type="ECO:0000313" key="2">
    <source>
        <dbReference type="Proteomes" id="UP001056120"/>
    </source>
</evidence>
<evidence type="ECO:0000313" key="1">
    <source>
        <dbReference type="EMBL" id="KAI3743478.1"/>
    </source>
</evidence>
<proteinExistence type="predicted"/>
<sequence length="123" mass="13335">MTHCGWNLVLEAVAAGVPLITWPLYGEQFYNEKLVELLGIGVGVGADVWNPSFEITSPIIEKQGIVDAIELLVGRSAIAERMRHNSKELAMKAKKTVEEGGVSLNSFNALVDELKAVKFGAKP</sequence>
<name>A0ACB9DAR9_9ASTR</name>
<dbReference type="EMBL" id="CM042037">
    <property type="protein sequence ID" value="KAI3743478.1"/>
    <property type="molecule type" value="Genomic_DNA"/>
</dbReference>
<accession>A0ACB9DAR9</accession>
<dbReference type="Proteomes" id="UP001056120">
    <property type="component" value="Linkage Group LG20"/>
</dbReference>
<reference evidence="2" key="1">
    <citation type="journal article" date="2022" name="Mol. Ecol. Resour.">
        <title>The genomes of chicory, endive, great burdock and yacon provide insights into Asteraceae palaeo-polyploidization history and plant inulin production.</title>
        <authorList>
            <person name="Fan W."/>
            <person name="Wang S."/>
            <person name="Wang H."/>
            <person name="Wang A."/>
            <person name="Jiang F."/>
            <person name="Liu H."/>
            <person name="Zhao H."/>
            <person name="Xu D."/>
            <person name="Zhang Y."/>
        </authorList>
    </citation>
    <scope>NUCLEOTIDE SEQUENCE [LARGE SCALE GENOMIC DNA]</scope>
    <source>
        <strain evidence="2">cv. Yunnan</strain>
    </source>
</reference>
<organism evidence="1 2">
    <name type="scientific">Smallanthus sonchifolius</name>
    <dbReference type="NCBI Taxonomy" id="185202"/>
    <lineage>
        <taxon>Eukaryota</taxon>
        <taxon>Viridiplantae</taxon>
        <taxon>Streptophyta</taxon>
        <taxon>Embryophyta</taxon>
        <taxon>Tracheophyta</taxon>
        <taxon>Spermatophyta</taxon>
        <taxon>Magnoliopsida</taxon>
        <taxon>eudicotyledons</taxon>
        <taxon>Gunneridae</taxon>
        <taxon>Pentapetalae</taxon>
        <taxon>asterids</taxon>
        <taxon>campanulids</taxon>
        <taxon>Asterales</taxon>
        <taxon>Asteraceae</taxon>
        <taxon>Asteroideae</taxon>
        <taxon>Heliantheae alliance</taxon>
        <taxon>Millerieae</taxon>
        <taxon>Smallanthus</taxon>
    </lineage>
</organism>